<feature type="transmembrane region" description="Helical" evidence="1">
    <location>
        <begin position="47"/>
        <end position="71"/>
    </location>
</feature>
<keyword evidence="1" id="KW-0472">Membrane</keyword>
<feature type="transmembrane region" description="Helical" evidence="1">
    <location>
        <begin position="7"/>
        <end position="27"/>
    </location>
</feature>
<reference evidence="2 3" key="1">
    <citation type="submission" date="2018-10" db="EMBL/GenBank/DDBJ databases">
        <title>Cohnella sp. M2MS4P-1, whole genome shotgun sequence.</title>
        <authorList>
            <person name="Tuo L."/>
        </authorList>
    </citation>
    <scope>NUCLEOTIDE SEQUENCE [LARGE SCALE GENOMIC DNA]</scope>
    <source>
        <strain evidence="2 3">M2MS4P-1</strain>
    </source>
</reference>
<comment type="caution">
    <text evidence="2">The sequence shown here is derived from an EMBL/GenBank/DDBJ whole genome shotgun (WGS) entry which is preliminary data.</text>
</comment>
<dbReference type="RefSeq" id="WP_120975446.1">
    <property type="nucleotide sequence ID" value="NZ_RBZM01000004.1"/>
</dbReference>
<evidence type="ECO:0000313" key="2">
    <source>
        <dbReference type="EMBL" id="RKP55056.1"/>
    </source>
</evidence>
<accession>A0A494Y453</accession>
<evidence type="ECO:0008006" key="4">
    <source>
        <dbReference type="Google" id="ProtNLM"/>
    </source>
</evidence>
<dbReference type="EMBL" id="RBZM01000004">
    <property type="protein sequence ID" value="RKP55056.1"/>
    <property type="molecule type" value="Genomic_DNA"/>
</dbReference>
<protein>
    <recommendedName>
        <fullName evidence="4">Integral membrane protein</fullName>
    </recommendedName>
</protein>
<dbReference type="AlphaFoldDB" id="A0A494Y453"/>
<evidence type="ECO:0000313" key="3">
    <source>
        <dbReference type="Proteomes" id="UP000282076"/>
    </source>
</evidence>
<organism evidence="2 3">
    <name type="scientific">Cohnella endophytica</name>
    <dbReference type="NCBI Taxonomy" id="2419778"/>
    <lineage>
        <taxon>Bacteria</taxon>
        <taxon>Bacillati</taxon>
        <taxon>Bacillota</taxon>
        <taxon>Bacilli</taxon>
        <taxon>Bacillales</taxon>
        <taxon>Paenibacillaceae</taxon>
        <taxon>Cohnella</taxon>
    </lineage>
</organism>
<dbReference type="Proteomes" id="UP000282076">
    <property type="component" value="Unassembled WGS sequence"/>
</dbReference>
<gene>
    <name evidence="2" type="ORF">D7Z26_07450</name>
</gene>
<keyword evidence="1" id="KW-0812">Transmembrane</keyword>
<proteinExistence type="predicted"/>
<feature type="transmembrane region" description="Helical" evidence="1">
    <location>
        <begin position="78"/>
        <end position="100"/>
    </location>
</feature>
<name>A0A494Y453_9BACL</name>
<keyword evidence="3" id="KW-1185">Reference proteome</keyword>
<keyword evidence="1" id="KW-1133">Transmembrane helix</keyword>
<evidence type="ECO:0000256" key="1">
    <source>
        <dbReference type="SAM" id="Phobius"/>
    </source>
</evidence>
<dbReference type="OrthoDB" id="2938946at2"/>
<sequence>MNRNKTRWLLIGLQIFYLLFGAVWLFIAGMSLMMFDDSKVFQQTATWLIISYILAYPLALIVALIAGWVLFSRGKYKAALLWNLVPLLWIVGVLGLYAYAEFWY</sequence>